<reference evidence="2" key="1">
    <citation type="submission" date="2015-05" db="EMBL/GenBank/DDBJ databases">
        <authorList>
            <person name="Rodrigo-Torres Lidia"/>
            <person name="Arahal R.David."/>
        </authorList>
    </citation>
    <scope>NUCLEOTIDE SEQUENCE [LARGE SCALE GENOMIC DNA]</scope>
    <source>
        <strain evidence="2">CECT 7321</strain>
    </source>
</reference>
<dbReference type="InterPro" id="IPR027417">
    <property type="entry name" value="P-loop_NTPase"/>
</dbReference>
<dbReference type="Proteomes" id="UP000043764">
    <property type="component" value="Unassembled WGS sequence"/>
</dbReference>
<dbReference type="AlphaFoldDB" id="A0A0H5D1I9"/>
<evidence type="ECO:0000313" key="2">
    <source>
        <dbReference type="Proteomes" id="UP000043764"/>
    </source>
</evidence>
<keyword evidence="2" id="KW-1185">Reference proteome</keyword>
<dbReference type="RefSeq" id="WP_050673227.1">
    <property type="nucleotide sequence ID" value="NZ_CVRL01000018.1"/>
</dbReference>
<protein>
    <submittedName>
        <fullName evidence="1">Uncharacterized protein</fullName>
    </submittedName>
</protein>
<dbReference type="PROSITE" id="PS51257">
    <property type="entry name" value="PROKAR_LIPOPROTEIN"/>
    <property type="match status" value="1"/>
</dbReference>
<dbReference type="EMBL" id="CVRL01000018">
    <property type="protein sequence ID" value="CRL10889.1"/>
    <property type="molecule type" value="Genomic_DNA"/>
</dbReference>
<name>A0A0H5D1I9_9RHOB</name>
<proteinExistence type="predicted"/>
<dbReference type="SUPFAM" id="SSF52540">
    <property type="entry name" value="P-loop containing nucleoside triphosphate hydrolases"/>
    <property type="match status" value="1"/>
</dbReference>
<evidence type="ECO:0000313" key="1">
    <source>
        <dbReference type="EMBL" id="CRL10889.1"/>
    </source>
</evidence>
<sequence>MVKDLVIHIGDPKTGSSAIQTALHQGACSCETVTFVSQPEVNASKLALTLQPRPENAVQKAKARERLFRERAAWAQAHDADLGILSAEFFAGAEPQRLEETLREFMPQYADNVRIIAYVRPHAGRVLSGYAQELKVGSYLGQLDEFVPVAHRKRMHKYASRFAKWQEVFGSRFTLRPFVREKLRRNDVVEDFFHTLLHGAEFHLNPVKDVNQSLALEELAAMRFLQGLFVGHDLPPFLRLALGAATARILTAQSNRYRSKLRLDRHNAERIRSLFLEDAKEMDAHFWNEPLMVSDLDSAVEKAISTPRMQPIQAEVYYSAGQLAHLEQLAEAIAGLLKVRRFAWYHEHLRRSSMRFDCLEDEPNHEQKRKNADQVWALLDEIVALLVPGQEERAAG</sequence>
<accession>A0A0H5D1I9</accession>
<gene>
    <name evidence="1" type="ORF">NIT7321_01737</name>
</gene>
<organism evidence="1 2">
    <name type="scientific">Phaeobacter italicus</name>
    <dbReference type="NCBI Taxonomy" id="481446"/>
    <lineage>
        <taxon>Bacteria</taxon>
        <taxon>Pseudomonadati</taxon>
        <taxon>Pseudomonadota</taxon>
        <taxon>Alphaproteobacteria</taxon>
        <taxon>Rhodobacterales</taxon>
        <taxon>Roseobacteraceae</taxon>
        <taxon>Phaeobacter</taxon>
    </lineage>
</organism>